<dbReference type="EMBL" id="CAKKTJ010000132">
    <property type="protein sequence ID" value="CAH0476006.1"/>
    <property type="molecule type" value="Genomic_DNA"/>
</dbReference>
<dbReference type="GO" id="GO:0005634">
    <property type="term" value="C:nucleus"/>
    <property type="evidence" value="ECO:0007669"/>
    <property type="project" value="UniProtKB-SubCell"/>
</dbReference>
<evidence type="ECO:0000313" key="10">
    <source>
        <dbReference type="Proteomes" id="UP001160483"/>
    </source>
</evidence>
<evidence type="ECO:0000313" key="8">
    <source>
        <dbReference type="EMBL" id="CAH0516884.1"/>
    </source>
</evidence>
<reference evidence="7 9" key="1">
    <citation type="submission" date="2021-11" db="EMBL/GenBank/DDBJ databases">
        <authorList>
            <person name="Islam A."/>
            <person name="Islam S."/>
            <person name="Flora M.S."/>
            <person name="Rahman M."/>
            <person name="Ziaur R.M."/>
            <person name="Epstein J.H."/>
            <person name="Hassan M."/>
            <person name="Klassen M."/>
            <person name="Woodard K."/>
            <person name="Webb A."/>
            <person name="Webby R.J."/>
            <person name="El Zowalaty M.E."/>
        </authorList>
    </citation>
    <scope>NUCLEOTIDE SEQUENCE</scope>
    <source>
        <strain evidence="8">Pbs1</strain>
        <strain evidence="7">Pbs3</strain>
    </source>
</reference>
<evidence type="ECO:0000256" key="5">
    <source>
        <dbReference type="SAM" id="Coils"/>
    </source>
</evidence>
<dbReference type="PANTHER" id="PTHR13026">
    <property type="entry name" value="NNP-1 PROTEIN NOVEL NUCLEAR PROTEIN 1 NOP52"/>
    <property type="match status" value="1"/>
</dbReference>
<keyword evidence="9" id="KW-1185">Reference proteome</keyword>
<dbReference type="AlphaFoldDB" id="A0AAU9L7A4"/>
<proteinExistence type="inferred from homology"/>
<evidence type="ECO:0000256" key="2">
    <source>
        <dbReference type="ARBA" id="ARBA00006374"/>
    </source>
</evidence>
<evidence type="ECO:0000256" key="4">
    <source>
        <dbReference type="ARBA" id="ARBA00023242"/>
    </source>
</evidence>
<keyword evidence="3" id="KW-0698">rRNA processing</keyword>
<organism evidence="7 10">
    <name type="scientific">Peronospora belbahrii</name>
    <dbReference type="NCBI Taxonomy" id="622444"/>
    <lineage>
        <taxon>Eukaryota</taxon>
        <taxon>Sar</taxon>
        <taxon>Stramenopiles</taxon>
        <taxon>Oomycota</taxon>
        <taxon>Peronosporomycetes</taxon>
        <taxon>Peronosporales</taxon>
        <taxon>Peronosporaceae</taxon>
        <taxon>Peronospora</taxon>
    </lineage>
</organism>
<keyword evidence="4" id="KW-0539">Nucleus</keyword>
<dbReference type="GO" id="GO:0006364">
    <property type="term" value="P:rRNA processing"/>
    <property type="evidence" value="ECO:0007669"/>
    <property type="project" value="UniProtKB-KW"/>
</dbReference>
<evidence type="ECO:0000256" key="3">
    <source>
        <dbReference type="ARBA" id="ARBA00022552"/>
    </source>
</evidence>
<gene>
    <name evidence="8" type="ORF">PBS001_LOCUS3521</name>
    <name evidence="7" type="ORF">PBS003_LOCUS2814</name>
</gene>
<name>A0AAU9L7A4_9STRA</name>
<dbReference type="Proteomes" id="UP001160483">
    <property type="component" value="Unassembled WGS sequence"/>
</dbReference>
<dbReference type="Pfam" id="PF05997">
    <property type="entry name" value="Nop52"/>
    <property type="match status" value="1"/>
</dbReference>
<evidence type="ECO:0000256" key="6">
    <source>
        <dbReference type="SAM" id="MobiDB-lite"/>
    </source>
</evidence>
<evidence type="ECO:0000256" key="1">
    <source>
        <dbReference type="ARBA" id="ARBA00004123"/>
    </source>
</evidence>
<evidence type="ECO:0000313" key="7">
    <source>
        <dbReference type="EMBL" id="CAH0476006.1"/>
    </source>
</evidence>
<dbReference type="EMBL" id="CAKLCB010000210">
    <property type="protein sequence ID" value="CAH0516884.1"/>
    <property type="molecule type" value="Genomic_DNA"/>
</dbReference>
<dbReference type="PANTHER" id="PTHR13026:SF0">
    <property type="entry name" value="RIBOSOMAL RNA PROCESSING 1B"/>
    <property type="match status" value="1"/>
</dbReference>
<sequence>MENAASRFGQHLAHTEQKYRDRALKKLSVYLTKKKAWTSLEWDKLWMALFYCMWMSDKRPVQEELSSNLAALVHCIPSIDLALDFVHSFFRTMQREWHGLDGLRLDKFYSLVRKFVRETVVLFRTQDWKETLVQQFVTILLTEVVSQLPNGLRLHLADLYLTEMYNAAGKDITTEAFLMLLEPFFTLLRSEYDKTVFKRVREVVFEEMLTKYKFGPQSKTREEDAKEETDEEEEDEEEHKVFEKVELAQVQHCIFAIASADDTAERNRSALYTLYKKFFTITRVDSLQAAQEEAAKPKNKAVRKETKQREEKLVATKSVTKCTKDEEGCDQSMKSKKRKINTGVKVEPEAAIVKTEVVKEVKFLTASVKKKAKKQKAVTEVKVEKVEMTNLSAETEKGTKKHKMIKQEKQEVKVVALVGKAAAVSVKDKKAAKEPPKVQKERAESKEIAVTRSGNKFKRCANCGGFGKGLVQNDKNLCGHCERTRKKQTRKAASALKKRKAEVQAEAVREEQQKMESSKKVTFGKSKALRHAVSIKRLKASAKRDAVSKDVDDIKGVLKVSTPLRGVSKKSKVIETQGKTASDVS</sequence>
<keyword evidence="5" id="KW-0175">Coiled coil</keyword>
<comment type="similarity">
    <text evidence="2">Belongs to the RRP1 family.</text>
</comment>
<evidence type="ECO:0000313" key="9">
    <source>
        <dbReference type="Proteomes" id="UP001158986"/>
    </source>
</evidence>
<dbReference type="Proteomes" id="UP001158986">
    <property type="component" value="Unassembled WGS sequence"/>
</dbReference>
<feature type="compositionally biased region" description="Acidic residues" evidence="6">
    <location>
        <begin position="225"/>
        <end position="237"/>
    </location>
</feature>
<comment type="caution">
    <text evidence="7">The sequence shown here is derived from an EMBL/GenBank/DDBJ whole genome shotgun (WGS) entry which is preliminary data.</text>
</comment>
<accession>A0AAU9L7A4</accession>
<protein>
    <submittedName>
        <fullName evidence="7">Uncharacterized protein</fullName>
    </submittedName>
</protein>
<feature type="region of interest" description="Disordered" evidence="6">
    <location>
        <begin position="216"/>
        <end position="238"/>
    </location>
</feature>
<feature type="coiled-coil region" evidence="5">
    <location>
        <begin position="486"/>
        <end position="520"/>
    </location>
</feature>
<dbReference type="InterPro" id="IPR010301">
    <property type="entry name" value="RRP1"/>
</dbReference>
<dbReference type="GO" id="GO:0030688">
    <property type="term" value="C:preribosome, small subunit precursor"/>
    <property type="evidence" value="ECO:0007669"/>
    <property type="project" value="InterPro"/>
</dbReference>
<comment type="subcellular location">
    <subcellularLocation>
        <location evidence="1">Nucleus</location>
    </subcellularLocation>
</comment>